<dbReference type="OrthoDB" id="406981at2759"/>
<keyword evidence="11" id="KW-1185">Reference proteome</keyword>
<evidence type="ECO:0000256" key="7">
    <source>
        <dbReference type="ARBA" id="ARBA00023180"/>
    </source>
</evidence>
<dbReference type="InterPro" id="IPR027417">
    <property type="entry name" value="P-loop_NTPase"/>
</dbReference>
<comment type="similarity">
    <text evidence="2 8">Belongs to the sulfotransferase 6 family.</text>
</comment>
<dbReference type="STRING" id="400727.A0A2T7NBI8"/>
<dbReference type="GO" id="GO:0017095">
    <property type="term" value="F:heparan sulfate 6-sulfotransferase activity"/>
    <property type="evidence" value="ECO:0007669"/>
    <property type="project" value="TreeGrafter"/>
</dbReference>
<protein>
    <recommendedName>
        <fullName evidence="8">Heparan-sulfate 6-O-sulfotransferase</fullName>
        <ecNumber evidence="8">2.8.2.-</ecNumber>
    </recommendedName>
</protein>
<gene>
    <name evidence="10" type="ORF">C0Q70_21087</name>
</gene>
<dbReference type="InterPro" id="IPR005331">
    <property type="entry name" value="Sulfotransferase"/>
</dbReference>
<evidence type="ECO:0000256" key="9">
    <source>
        <dbReference type="SAM" id="MobiDB-lite"/>
    </source>
</evidence>
<evidence type="ECO:0000256" key="2">
    <source>
        <dbReference type="ARBA" id="ARBA00010109"/>
    </source>
</evidence>
<dbReference type="EC" id="2.8.2.-" evidence="8"/>
<evidence type="ECO:0000313" key="11">
    <source>
        <dbReference type="Proteomes" id="UP000245119"/>
    </source>
</evidence>
<comment type="subcellular location">
    <subcellularLocation>
        <location evidence="1">Membrane</location>
        <topology evidence="1">Single-pass membrane protein</topology>
    </subcellularLocation>
    <subcellularLocation>
        <location evidence="8">Membrane</location>
        <topology evidence="8">Single-pass type II membrane protein</topology>
    </subcellularLocation>
</comment>
<feature type="compositionally biased region" description="Basic and acidic residues" evidence="9">
    <location>
        <begin position="363"/>
        <end position="381"/>
    </location>
</feature>
<dbReference type="PANTHER" id="PTHR12812:SF0">
    <property type="entry name" value="HEPARAN-SULFATE 6-O-SULFOTRANSFERASE"/>
    <property type="match status" value="1"/>
</dbReference>
<comment type="function">
    <text evidence="8">6-O-sulfation enzyme which catalyzes the transfer of sulfate from 3'-phosphoadenosine 5'-phosphosulfate (PAPS) to position 6 of the N-sulfoglucosamine residue (GlcNS) of heparan sulfate.</text>
</comment>
<proteinExistence type="inferred from homology"/>
<evidence type="ECO:0000256" key="4">
    <source>
        <dbReference type="ARBA" id="ARBA00022692"/>
    </source>
</evidence>
<sequence length="381" mass="43947">MISSSTFPPLAEIKSTTSVGCCRTPGVKGILFLGYVLCNGSNCALQKSNPASFRNNYEAYFADENEKKHCDCLTANKEVWLFSRYSTGWKCGLHADWTELKACVNDYFQETYGHKRRRYFYVTLLRDPVKRFISEWLHVNRGATWKSASLKCNGQEASIRDVPFCFTGRDWRGVTLMEFMACKHNLAINRQTRMLANLSKANCYNSTGMTEEERNSIILESAKENLMDMAFFGLSEYQNYTQFLFEHTLNLHFVEDFKQHESTHTSRQPISQDDLNKVARLNYLDIELYQFAKDLFLQRVHEAFIEEDIPVPADLMYELETRAKHADANFNQHQSQDGAKNAKEGKVISETNNLDKFVVNNKDSARENADSLVDDLRDDPR</sequence>
<name>A0A2T7NBI8_POMCA</name>
<evidence type="ECO:0000256" key="5">
    <source>
        <dbReference type="ARBA" id="ARBA00022989"/>
    </source>
</evidence>
<feature type="region of interest" description="Disordered" evidence="9">
    <location>
        <begin position="359"/>
        <end position="381"/>
    </location>
</feature>
<comment type="catalytic activity">
    <reaction evidence="8">
        <text>alpha-D-glucosaminyl-[heparan sulfate](n) + 3'-phosphoadenylyl sulfate = 6-sulfo-alpha-D-glucosaminyl-[heparan sulfate](n) + adenosine 3',5'-bisphosphate + H(+)</text>
        <dbReference type="Rhea" id="RHEA:56604"/>
        <dbReference type="Rhea" id="RHEA-COMP:9830"/>
        <dbReference type="Rhea" id="RHEA-COMP:14621"/>
        <dbReference type="ChEBI" id="CHEBI:15378"/>
        <dbReference type="ChEBI" id="CHEBI:58339"/>
        <dbReference type="ChEBI" id="CHEBI:58343"/>
        <dbReference type="ChEBI" id="CHEBI:58388"/>
        <dbReference type="ChEBI" id="CHEBI:140604"/>
    </reaction>
</comment>
<dbReference type="PANTHER" id="PTHR12812">
    <property type="entry name" value="HEPARAN SULFATE 6-O-SULFOTRANSFERASE 3"/>
    <property type="match status" value="1"/>
</dbReference>
<evidence type="ECO:0000256" key="3">
    <source>
        <dbReference type="ARBA" id="ARBA00022679"/>
    </source>
</evidence>
<dbReference type="Pfam" id="PF03567">
    <property type="entry name" value="Sulfotransfer_2"/>
    <property type="match status" value="1"/>
</dbReference>
<dbReference type="Gene3D" id="3.40.50.300">
    <property type="entry name" value="P-loop containing nucleotide triphosphate hydrolases"/>
    <property type="match status" value="1"/>
</dbReference>
<evidence type="ECO:0000256" key="8">
    <source>
        <dbReference type="RuleBase" id="RU364122"/>
    </source>
</evidence>
<keyword evidence="5" id="KW-1133">Transmembrane helix</keyword>
<comment type="caution">
    <text evidence="10">The sequence shown here is derived from an EMBL/GenBank/DDBJ whole genome shotgun (WGS) entry which is preliminary data.</text>
</comment>
<dbReference type="InterPro" id="IPR010635">
    <property type="entry name" value="Heparan_SO4-6-sulfoTrfase"/>
</dbReference>
<keyword evidence="3 8" id="KW-0808">Transferase</keyword>
<keyword evidence="7" id="KW-0325">Glycoprotein</keyword>
<keyword evidence="4" id="KW-0812">Transmembrane</keyword>
<keyword evidence="6 8" id="KW-0472">Membrane</keyword>
<evidence type="ECO:0000256" key="1">
    <source>
        <dbReference type="ARBA" id="ARBA00004167"/>
    </source>
</evidence>
<reference evidence="10 11" key="1">
    <citation type="submission" date="2018-04" db="EMBL/GenBank/DDBJ databases">
        <title>The genome of golden apple snail Pomacea canaliculata provides insight into stress tolerance and invasive adaptation.</title>
        <authorList>
            <person name="Liu C."/>
            <person name="Liu B."/>
            <person name="Ren Y."/>
            <person name="Zhang Y."/>
            <person name="Wang H."/>
            <person name="Li S."/>
            <person name="Jiang F."/>
            <person name="Yin L."/>
            <person name="Zhang G."/>
            <person name="Qian W."/>
            <person name="Fan W."/>
        </authorList>
    </citation>
    <scope>NUCLEOTIDE SEQUENCE [LARGE SCALE GENOMIC DNA]</scope>
    <source>
        <strain evidence="10">SZHN2017</strain>
        <tissue evidence="10">Muscle</tissue>
    </source>
</reference>
<dbReference type="GO" id="GO:0016020">
    <property type="term" value="C:membrane"/>
    <property type="evidence" value="ECO:0007669"/>
    <property type="project" value="UniProtKB-SubCell"/>
</dbReference>
<organism evidence="10 11">
    <name type="scientific">Pomacea canaliculata</name>
    <name type="common">Golden apple snail</name>
    <dbReference type="NCBI Taxonomy" id="400727"/>
    <lineage>
        <taxon>Eukaryota</taxon>
        <taxon>Metazoa</taxon>
        <taxon>Spiralia</taxon>
        <taxon>Lophotrochozoa</taxon>
        <taxon>Mollusca</taxon>
        <taxon>Gastropoda</taxon>
        <taxon>Caenogastropoda</taxon>
        <taxon>Architaenioglossa</taxon>
        <taxon>Ampullarioidea</taxon>
        <taxon>Ampullariidae</taxon>
        <taxon>Pomacea</taxon>
    </lineage>
</organism>
<dbReference type="EMBL" id="PZQS01000014">
    <property type="protein sequence ID" value="PVD18538.1"/>
    <property type="molecule type" value="Genomic_DNA"/>
</dbReference>
<evidence type="ECO:0000256" key="6">
    <source>
        <dbReference type="ARBA" id="ARBA00023136"/>
    </source>
</evidence>
<keyword evidence="8" id="KW-0735">Signal-anchor</keyword>
<dbReference type="AlphaFoldDB" id="A0A2T7NBI8"/>
<accession>A0A2T7NBI8</accession>
<evidence type="ECO:0000313" key="10">
    <source>
        <dbReference type="EMBL" id="PVD18538.1"/>
    </source>
</evidence>
<dbReference type="Proteomes" id="UP000245119">
    <property type="component" value="Linkage Group LG14"/>
</dbReference>